<proteinExistence type="predicted"/>
<dbReference type="Proteomes" id="UP000316621">
    <property type="component" value="Chromosome 1"/>
</dbReference>
<dbReference type="EMBL" id="CM010715">
    <property type="protein sequence ID" value="RZC47345.1"/>
    <property type="molecule type" value="Genomic_DNA"/>
</dbReference>
<feature type="non-terminal residue" evidence="1">
    <location>
        <position position="1"/>
    </location>
</feature>
<dbReference type="Gramene" id="RZC47345">
    <property type="protein sequence ID" value="RZC47345"/>
    <property type="gene ID" value="C5167_040287"/>
</dbReference>
<evidence type="ECO:0000313" key="2">
    <source>
        <dbReference type="Proteomes" id="UP000316621"/>
    </source>
</evidence>
<organism evidence="1 2">
    <name type="scientific">Papaver somniferum</name>
    <name type="common">Opium poppy</name>
    <dbReference type="NCBI Taxonomy" id="3469"/>
    <lineage>
        <taxon>Eukaryota</taxon>
        <taxon>Viridiplantae</taxon>
        <taxon>Streptophyta</taxon>
        <taxon>Embryophyta</taxon>
        <taxon>Tracheophyta</taxon>
        <taxon>Spermatophyta</taxon>
        <taxon>Magnoliopsida</taxon>
        <taxon>Ranunculales</taxon>
        <taxon>Papaveraceae</taxon>
        <taxon>Papaveroideae</taxon>
        <taxon>Papaver</taxon>
    </lineage>
</organism>
<reference evidence="1 2" key="1">
    <citation type="journal article" date="2018" name="Science">
        <title>The opium poppy genome and morphinan production.</title>
        <authorList>
            <person name="Guo L."/>
            <person name="Winzer T."/>
            <person name="Yang X."/>
            <person name="Li Y."/>
            <person name="Ning Z."/>
            <person name="He Z."/>
            <person name="Teodor R."/>
            <person name="Lu Y."/>
            <person name="Bowser T.A."/>
            <person name="Graham I.A."/>
            <person name="Ye K."/>
        </authorList>
    </citation>
    <scope>NUCLEOTIDE SEQUENCE [LARGE SCALE GENOMIC DNA]</scope>
    <source>
        <strain evidence="2">cv. HN1</strain>
        <tissue evidence="1">Leaves</tissue>
    </source>
</reference>
<keyword evidence="2" id="KW-1185">Reference proteome</keyword>
<accession>A0A4Y7IIR4</accession>
<sequence length="116" mass="13596">SESEFVQRDGWSEIQGSGFYVYLKLIRKLNGKLYFSIESVGVEGEEGFTVGMGIWLKGRRFEVIWFVGMHIFSEAKDKSRPNSRELKLFFYFVRLNCSYSCFYGKYGILILEDLEQ</sequence>
<dbReference type="AlphaFoldDB" id="A0A4Y7IIR4"/>
<name>A0A4Y7IIR4_PAPSO</name>
<evidence type="ECO:0000313" key="1">
    <source>
        <dbReference type="EMBL" id="RZC47345.1"/>
    </source>
</evidence>
<protein>
    <submittedName>
        <fullName evidence="1">Uncharacterized protein</fullName>
    </submittedName>
</protein>
<gene>
    <name evidence="1" type="ORF">C5167_040287</name>
</gene>